<keyword evidence="4 7" id="KW-0521">NADP</keyword>
<keyword evidence="5 7" id="KW-0560">Oxidoreductase</keyword>
<evidence type="ECO:0000256" key="6">
    <source>
        <dbReference type="ARBA" id="ARBA00023027"/>
    </source>
</evidence>
<dbReference type="OrthoDB" id="9804207at2"/>
<dbReference type="SUPFAM" id="SSF55469">
    <property type="entry name" value="FMN-dependent nitroreductase-like"/>
    <property type="match status" value="1"/>
</dbReference>
<reference evidence="10 11" key="1">
    <citation type="submission" date="2016-10" db="EMBL/GenBank/DDBJ databases">
        <authorList>
            <person name="de Groot N.N."/>
        </authorList>
    </citation>
    <scope>NUCLEOTIDE SEQUENCE [LARGE SCALE GENOMIC DNA]</scope>
    <source>
        <strain evidence="10 11">DSM 26656</strain>
    </source>
</reference>
<keyword evidence="11" id="KW-1185">Reference proteome</keyword>
<feature type="domain" description="Nitroreductase" evidence="9">
    <location>
        <begin position="11"/>
        <end position="166"/>
    </location>
</feature>
<evidence type="ECO:0000256" key="3">
    <source>
        <dbReference type="ARBA" id="ARBA00022643"/>
    </source>
</evidence>
<dbReference type="PANTHER" id="PTHR43821:SF1">
    <property type="entry name" value="NAD(P)H NITROREDUCTASE YDJA-RELATED"/>
    <property type="match status" value="1"/>
</dbReference>
<dbReference type="PANTHER" id="PTHR43821">
    <property type="entry name" value="NAD(P)H NITROREDUCTASE YDJA-RELATED"/>
    <property type="match status" value="1"/>
</dbReference>
<dbReference type="EMBL" id="FNUY01000003">
    <property type="protein sequence ID" value="SEG18407.1"/>
    <property type="molecule type" value="Genomic_DNA"/>
</dbReference>
<proteinExistence type="inferred from homology"/>
<organism evidence="10 11">
    <name type="scientific">Bosea lathyri</name>
    <dbReference type="NCBI Taxonomy" id="1036778"/>
    <lineage>
        <taxon>Bacteria</taxon>
        <taxon>Pseudomonadati</taxon>
        <taxon>Pseudomonadota</taxon>
        <taxon>Alphaproteobacteria</taxon>
        <taxon>Hyphomicrobiales</taxon>
        <taxon>Boseaceae</taxon>
        <taxon>Bosea</taxon>
    </lineage>
</organism>
<dbReference type="InterPro" id="IPR052530">
    <property type="entry name" value="NAD(P)H_nitroreductase"/>
</dbReference>
<dbReference type="RefSeq" id="WP_103872316.1">
    <property type="nucleotide sequence ID" value="NZ_FNUY01000003.1"/>
</dbReference>
<dbReference type="Proteomes" id="UP000236743">
    <property type="component" value="Unassembled WGS sequence"/>
</dbReference>
<comment type="cofactor">
    <cofactor evidence="8">
        <name>FMN</name>
        <dbReference type="ChEBI" id="CHEBI:58210"/>
    </cofactor>
    <text evidence="8">Binds 1 FMN per subunit.</text>
</comment>
<dbReference type="EC" id="1.-.-.-" evidence="7"/>
<sequence>MTDTLSLLKLRRSVPPQFLTAPGPDAGQLHELLTIGARVPDHGKLAPWRFIVFSGAAREKAADVVAQVFAANNPDADAEKVAFERNRLTYAPVIVAVVSRARPHVKIPLWEQELSAGAVCMNLLVAAQAMGFGASWLTNWFSFDRAVLTAFGVAEDERVAGFVHIGTSTATPADRERPVLADIVSHYGA</sequence>
<evidence type="ECO:0000256" key="4">
    <source>
        <dbReference type="ARBA" id="ARBA00022857"/>
    </source>
</evidence>
<name>A0A1H5Y3Z5_9HYPH</name>
<dbReference type="InterPro" id="IPR029479">
    <property type="entry name" value="Nitroreductase"/>
</dbReference>
<evidence type="ECO:0000256" key="8">
    <source>
        <dbReference type="PIRSR" id="PIRSR000232-1"/>
    </source>
</evidence>
<evidence type="ECO:0000313" key="11">
    <source>
        <dbReference type="Proteomes" id="UP000236743"/>
    </source>
</evidence>
<keyword evidence="3 7" id="KW-0288">FMN</keyword>
<dbReference type="CDD" id="cd02135">
    <property type="entry name" value="YdjA-like"/>
    <property type="match status" value="1"/>
</dbReference>
<dbReference type="PIRSF" id="PIRSF000232">
    <property type="entry name" value="YdjA"/>
    <property type="match status" value="1"/>
</dbReference>
<evidence type="ECO:0000256" key="1">
    <source>
        <dbReference type="ARBA" id="ARBA00007118"/>
    </source>
</evidence>
<evidence type="ECO:0000313" key="10">
    <source>
        <dbReference type="EMBL" id="SEG18407.1"/>
    </source>
</evidence>
<keyword evidence="2 7" id="KW-0285">Flavoprotein</keyword>
<dbReference type="Pfam" id="PF00881">
    <property type="entry name" value="Nitroreductase"/>
    <property type="match status" value="1"/>
</dbReference>
<comment type="similarity">
    <text evidence="1 7">Belongs to the nitroreductase family.</text>
</comment>
<dbReference type="AlphaFoldDB" id="A0A1H5Y3Z5"/>
<dbReference type="InterPro" id="IPR026021">
    <property type="entry name" value="YdjA-like"/>
</dbReference>
<accession>A0A1H5Y3Z5</accession>
<dbReference type="Gene3D" id="3.40.109.10">
    <property type="entry name" value="NADH Oxidase"/>
    <property type="match status" value="1"/>
</dbReference>
<feature type="binding site" evidence="8">
    <location>
        <position position="42"/>
    </location>
    <ligand>
        <name>FMN</name>
        <dbReference type="ChEBI" id="CHEBI:58210"/>
        <note>ligand shared between dimeric partners</note>
    </ligand>
</feature>
<feature type="binding site" description="in other chain" evidence="8">
    <location>
        <begin position="11"/>
        <end position="13"/>
    </location>
    <ligand>
        <name>FMN</name>
        <dbReference type="ChEBI" id="CHEBI:58210"/>
        <note>ligand shared between dimeric partners</note>
    </ligand>
</feature>
<evidence type="ECO:0000256" key="5">
    <source>
        <dbReference type="ARBA" id="ARBA00023002"/>
    </source>
</evidence>
<gene>
    <name evidence="10" type="ORF">SAMN04488115_103509</name>
</gene>
<feature type="binding site" evidence="8">
    <location>
        <position position="38"/>
    </location>
    <ligand>
        <name>FMN</name>
        <dbReference type="ChEBI" id="CHEBI:58210"/>
        <note>ligand shared between dimeric partners</note>
    </ligand>
</feature>
<evidence type="ECO:0000256" key="7">
    <source>
        <dbReference type="PIRNR" id="PIRNR000232"/>
    </source>
</evidence>
<dbReference type="GO" id="GO:0016491">
    <property type="term" value="F:oxidoreductase activity"/>
    <property type="evidence" value="ECO:0007669"/>
    <property type="project" value="UniProtKB-UniRule"/>
</dbReference>
<feature type="binding site" description="in other chain" evidence="8">
    <location>
        <begin position="136"/>
        <end position="138"/>
    </location>
    <ligand>
        <name>FMN</name>
        <dbReference type="ChEBI" id="CHEBI:58210"/>
        <note>ligand shared between dimeric partners</note>
    </ligand>
</feature>
<evidence type="ECO:0000256" key="2">
    <source>
        <dbReference type="ARBA" id="ARBA00022630"/>
    </source>
</evidence>
<dbReference type="InterPro" id="IPR000415">
    <property type="entry name" value="Nitroreductase-like"/>
</dbReference>
<evidence type="ECO:0000259" key="9">
    <source>
        <dbReference type="Pfam" id="PF00881"/>
    </source>
</evidence>
<protein>
    <recommendedName>
        <fullName evidence="7">Putative NAD(P)H nitroreductase</fullName>
        <ecNumber evidence="7">1.-.-.-</ecNumber>
    </recommendedName>
</protein>
<keyword evidence="6 7" id="KW-0520">NAD</keyword>